<keyword evidence="1" id="KW-0472">Membrane</keyword>
<evidence type="ECO:0000313" key="3">
    <source>
        <dbReference type="Proteomes" id="UP000288351"/>
    </source>
</evidence>
<proteinExistence type="predicted"/>
<accession>A0A401R5J3</accession>
<dbReference type="Proteomes" id="UP000288351">
    <property type="component" value="Unassembled WGS sequence"/>
</dbReference>
<reference evidence="2 3" key="1">
    <citation type="journal article" date="2019" name="Microbiol. Resour. Announc.">
        <title>Draft Genome Sequence of the Most Traditional epsilon-Poly-l-Lysine Producer, Streptomyces albulus NBRC14147.</title>
        <authorList>
            <person name="Yamanaka K."/>
            <person name="Hamano Y."/>
        </authorList>
    </citation>
    <scope>NUCLEOTIDE SEQUENCE [LARGE SCALE GENOMIC DNA]</scope>
    <source>
        <strain evidence="2 3">NBRC 14147</strain>
    </source>
</reference>
<keyword evidence="1" id="KW-1133">Transmembrane helix</keyword>
<gene>
    <name evidence="2" type="ORF">SALB_05653</name>
</gene>
<dbReference type="RefSeq" id="WP_016572031.1">
    <property type="nucleotide sequence ID" value="NZ_BHXC01000007.1"/>
</dbReference>
<keyword evidence="1" id="KW-0812">Transmembrane</keyword>
<feature type="transmembrane region" description="Helical" evidence="1">
    <location>
        <begin position="86"/>
        <end position="104"/>
    </location>
</feature>
<sequence length="130" mass="13426">MNARRYQFDNPLPTPQQEPHLPVYQPQPMPGPAVYEDGRPIVVQHIHHAPPDRTVQRVALGAGVGGGAVAAGVFLGPMLATLLASAALPIAFIALALVSAAWGIGKVVSAVGGPEGESAAKNVAKARRRG</sequence>
<dbReference type="InterPro" id="IPR046218">
    <property type="entry name" value="DUF6251"/>
</dbReference>
<dbReference type="AlphaFoldDB" id="A0A401R5J3"/>
<protein>
    <submittedName>
        <fullName evidence="2">Uncharacterized protein</fullName>
    </submittedName>
</protein>
<comment type="caution">
    <text evidence="2">The sequence shown here is derived from an EMBL/GenBank/DDBJ whole genome shotgun (WGS) entry which is preliminary data.</text>
</comment>
<evidence type="ECO:0000256" key="1">
    <source>
        <dbReference type="SAM" id="Phobius"/>
    </source>
</evidence>
<organism evidence="2 3">
    <name type="scientific">Streptomyces noursei</name>
    <name type="common">Streptomyces albulus</name>
    <dbReference type="NCBI Taxonomy" id="1971"/>
    <lineage>
        <taxon>Bacteria</taxon>
        <taxon>Bacillati</taxon>
        <taxon>Actinomycetota</taxon>
        <taxon>Actinomycetes</taxon>
        <taxon>Kitasatosporales</taxon>
        <taxon>Streptomycetaceae</taxon>
        <taxon>Streptomyces</taxon>
    </lineage>
</organism>
<dbReference type="EMBL" id="BHXC01000007">
    <property type="protein sequence ID" value="GCB92878.1"/>
    <property type="molecule type" value="Genomic_DNA"/>
</dbReference>
<feature type="transmembrane region" description="Helical" evidence="1">
    <location>
        <begin position="58"/>
        <end position="80"/>
    </location>
</feature>
<dbReference type="Pfam" id="PF19764">
    <property type="entry name" value="DUF6251"/>
    <property type="match status" value="1"/>
</dbReference>
<name>A0A401R5J3_STRNR</name>
<evidence type="ECO:0000313" key="2">
    <source>
        <dbReference type="EMBL" id="GCB92878.1"/>
    </source>
</evidence>